<gene>
    <name evidence="6" type="primary">wbpA</name>
    <name evidence="6" type="ORF">A1019T_02464</name>
</gene>
<dbReference type="Pfam" id="PF03720">
    <property type="entry name" value="UDPG_MGDP_dh_C"/>
    <property type="match status" value="1"/>
</dbReference>
<dbReference type="EMBL" id="FUGD01000180">
    <property type="protein sequence ID" value="SJM38471.1"/>
    <property type="molecule type" value="Genomic_DNA"/>
</dbReference>
<evidence type="ECO:0000256" key="4">
    <source>
        <dbReference type="PIRNR" id="PIRNR000124"/>
    </source>
</evidence>
<dbReference type="SUPFAM" id="SSF52413">
    <property type="entry name" value="UDP-glucose/GDP-mannose dehydrogenase C-terminal domain"/>
    <property type="match status" value="1"/>
</dbReference>
<comment type="similarity">
    <text evidence="1 4">Belongs to the UDP-glucose/GDP-mannose dehydrogenase family.</text>
</comment>
<dbReference type="PANTHER" id="PTHR43491">
    <property type="entry name" value="UDP-N-ACETYL-D-MANNOSAMINE DEHYDROGENASE"/>
    <property type="match status" value="1"/>
</dbReference>
<evidence type="ECO:0000256" key="3">
    <source>
        <dbReference type="ARBA" id="ARBA00023027"/>
    </source>
</evidence>
<evidence type="ECO:0000256" key="1">
    <source>
        <dbReference type="ARBA" id="ARBA00006601"/>
    </source>
</evidence>
<dbReference type="PANTHER" id="PTHR43491:SF2">
    <property type="entry name" value="UDP-N-ACETYL-D-MANNOSAMINE DEHYDROGENASE"/>
    <property type="match status" value="1"/>
</dbReference>
<dbReference type="EC" id="1.1.1.136" evidence="6"/>
<dbReference type="Pfam" id="PF03721">
    <property type="entry name" value="UDPG_MGDP_dh_N"/>
    <property type="match status" value="1"/>
</dbReference>
<dbReference type="RefSeq" id="WP_077449812.1">
    <property type="nucleotide sequence ID" value="NZ_FUGD01000180.1"/>
</dbReference>
<dbReference type="SMART" id="SM00984">
    <property type="entry name" value="UDPG_MGDP_dh_C"/>
    <property type="match status" value="1"/>
</dbReference>
<dbReference type="GO" id="GO:0000271">
    <property type="term" value="P:polysaccharide biosynthetic process"/>
    <property type="evidence" value="ECO:0007669"/>
    <property type="project" value="InterPro"/>
</dbReference>
<evidence type="ECO:0000256" key="2">
    <source>
        <dbReference type="ARBA" id="ARBA00023002"/>
    </source>
</evidence>
<dbReference type="InterPro" id="IPR008927">
    <property type="entry name" value="6-PGluconate_DH-like_C_sf"/>
</dbReference>
<dbReference type="InterPro" id="IPR036291">
    <property type="entry name" value="NAD(P)-bd_dom_sf"/>
</dbReference>
<dbReference type="InterPro" id="IPR036220">
    <property type="entry name" value="UDP-Glc/GDP-Man_DH_C_sf"/>
</dbReference>
<reference evidence="7" key="1">
    <citation type="submission" date="2017-02" db="EMBL/GenBank/DDBJ databases">
        <authorList>
            <person name="Mornico D."/>
        </authorList>
    </citation>
    <scope>NUCLEOTIDE SEQUENCE [LARGE SCALE GENOMIC DNA]</scope>
</reference>
<accession>A0A1R4EIY1</accession>
<organism evidence="6 7">
    <name type="scientific">Psychrobacter pasteurii</name>
    <dbReference type="NCBI Taxonomy" id="1945520"/>
    <lineage>
        <taxon>Bacteria</taxon>
        <taxon>Pseudomonadati</taxon>
        <taxon>Pseudomonadota</taxon>
        <taxon>Gammaproteobacteria</taxon>
        <taxon>Moraxellales</taxon>
        <taxon>Moraxellaceae</taxon>
        <taxon>Psychrobacter</taxon>
    </lineage>
</organism>
<dbReference type="NCBIfam" id="NF011729">
    <property type="entry name" value="PRK15182.1"/>
    <property type="match status" value="1"/>
</dbReference>
<evidence type="ECO:0000259" key="5">
    <source>
        <dbReference type="SMART" id="SM00984"/>
    </source>
</evidence>
<dbReference type="OrthoDB" id="9803238at2"/>
<dbReference type="Pfam" id="PF00984">
    <property type="entry name" value="UDPG_MGDP_dh"/>
    <property type="match status" value="1"/>
</dbReference>
<dbReference type="InterPro" id="IPR014027">
    <property type="entry name" value="UDP-Glc/GDP-Man_DH_C"/>
</dbReference>
<dbReference type="InterPro" id="IPR001732">
    <property type="entry name" value="UDP-Glc/GDP-Man_DH_N"/>
</dbReference>
<dbReference type="GO" id="GO:0047004">
    <property type="term" value="F:UDP-N-acetylglucosamine 6-dehydrogenase activity"/>
    <property type="evidence" value="ECO:0007669"/>
    <property type="project" value="UniProtKB-EC"/>
</dbReference>
<dbReference type="NCBIfam" id="TIGR03026">
    <property type="entry name" value="NDP-sugDHase"/>
    <property type="match status" value="1"/>
</dbReference>
<dbReference type="GO" id="GO:0016628">
    <property type="term" value="F:oxidoreductase activity, acting on the CH-CH group of donors, NAD or NADP as acceptor"/>
    <property type="evidence" value="ECO:0007669"/>
    <property type="project" value="InterPro"/>
</dbReference>
<dbReference type="PIRSF" id="PIRSF500136">
    <property type="entry name" value="UDP_ManNAc_DH"/>
    <property type="match status" value="1"/>
</dbReference>
<dbReference type="Gene3D" id="3.40.50.720">
    <property type="entry name" value="NAD(P)-binding Rossmann-like Domain"/>
    <property type="match status" value="2"/>
</dbReference>
<keyword evidence="7" id="KW-1185">Reference proteome</keyword>
<dbReference type="PIRSF" id="PIRSF000124">
    <property type="entry name" value="UDPglc_GDPman_dh"/>
    <property type="match status" value="1"/>
</dbReference>
<evidence type="ECO:0000313" key="6">
    <source>
        <dbReference type="EMBL" id="SJM38471.1"/>
    </source>
</evidence>
<dbReference type="STRING" id="1945520.A1019T_02464"/>
<dbReference type="InterPro" id="IPR017476">
    <property type="entry name" value="UDP-Glc/GDP-Man"/>
</dbReference>
<dbReference type="GO" id="GO:0051287">
    <property type="term" value="F:NAD binding"/>
    <property type="evidence" value="ECO:0007669"/>
    <property type="project" value="InterPro"/>
</dbReference>
<sequence length="428" mass="47373">MLNINDIKIAVIGLGYVGLPLAVEFGKKHPVIGFDINQHRIEELKSGTDHTLEVSDEELASAKQLEFSSDINELAECNFYIVTVPTPIDEYKQPDLTPLVKASTAIGSVLKTGDIVVYESTVYPGATEEVCIPELERSSGLVFNKDFFAGYSPERINPGDKEHRVTNILKVTAGSTPEIAELVDEVYNLIITAGTHKAPSIKVAEAAKVIENTQRDVNIALINELAVIFNKMGIDTEEVLTAAGTKWNFLPFRPGLVGGHCIGVDPYYLTHKAQAIGYNPEIILAGRRLNDSMGEYVVTQLVKTMIKKRIQVEGAKVLILGLSFKENCPDVRNTKVIDIVHELKEYNIDVDVYDPWVDAEEAQQEYGISPVNDIANLENNSYDGIILAVAHNQFVEMGVEQIRALGKSNHVLYDLKYLFDSKLSDIRL</sequence>
<dbReference type="InterPro" id="IPR014026">
    <property type="entry name" value="UDP-Glc/GDP-Man_DH_dimer"/>
</dbReference>
<protein>
    <submittedName>
        <fullName evidence="6">UDP-N-acetyl-D-glucosamine 6-dehydrogenase</fullName>
        <ecNumber evidence="6">1.1.1.136</ecNumber>
    </submittedName>
</protein>
<name>A0A1R4EIY1_9GAMM</name>
<evidence type="ECO:0000313" key="7">
    <source>
        <dbReference type="Proteomes" id="UP000188169"/>
    </source>
</evidence>
<feature type="domain" description="UDP-glucose/GDP-mannose dehydrogenase C-terminal" evidence="5">
    <location>
        <begin position="318"/>
        <end position="421"/>
    </location>
</feature>
<dbReference type="AlphaFoldDB" id="A0A1R4EIY1"/>
<keyword evidence="2 6" id="KW-0560">Oxidoreductase</keyword>
<dbReference type="InterPro" id="IPR028359">
    <property type="entry name" value="UDP_ManNAc/GlcNAc_DH"/>
</dbReference>
<keyword evidence="3" id="KW-0520">NAD</keyword>
<dbReference type="Proteomes" id="UP000188169">
    <property type="component" value="Unassembled WGS sequence"/>
</dbReference>
<dbReference type="SUPFAM" id="SSF51735">
    <property type="entry name" value="NAD(P)-binding Rossmann-fold domains"/>
    <property type="match status" value="1"/>
</dbReference>
<proteinExistence type="inferred from homology"/>
<dbReference type="SUPFAM" id="SSF48179">
    <property type="entry name" value="6-phosphogluconate dehydrogenase C-terminal domain-like"/>
    <property type="match status" value="1"/>
</dbReference>